<dbReference type="Pfam" id="PF00646">
    <property type="entry name" value="F-box"/>
    <property type="match status" value="1"/>
</dbReference>
<keyword evidence="3" id="KW-1185">Reference proteome</keyword>
<dbReference type="SUPFAM" id="SSF50978">
    <property type="entry name" value="WD40 repeat-like"/>
    <property type="match status" value="1"/>
</dbReference>
<dbReference type="Gene3D" id="2.130.10.10">
    <property type="entry name" value="YVTN repeat-like/Quinoprotein amine dehydrogenase"/>
    <property type="match status" value="1"/>
</dbReference>
<comment type="caution">
    <text evidence="2">The sequence shown here is derived from an EMBL/GenBank/DDBJ whole genome shotgun (WGS) entry which is preliminary data.</text>
</comment>
<dbReference type="AlphaFoldDB" id="A0A4S4M6J2"/>
<sequence>MPFLTLPTDVLIITINNLDVKELVALSATCKLLRSLVHDFGWKNIVRLRPRPSCSLAKALLHWCPEAQIKYHTLSDHAWSHHKFAARPLSRSWQGKLQPLLAINNSRLVVAAGHILYSYVFSGSGVEGVAPGMRFECSYWLLKENDSRRDITAIAFLPDGGFDRTLFVGFEHGALERIYLPPSKPGQREVEIHSTLRTPFHYHHGELIESISISNDLLLSLSSNGVAGLLSLSSTPAPRMIDLGERGWATYLSTKSSIPFAAFGTSSETPLAVHTITNSELSLAPSSVLWSSLKDFESERPSAVYGIAGPPSTFPCGTSDNIIVSGWYDGFVHVHDLRLPSRAPRCSNRTNGPAPLFPVLSLSDPWSFEPVYTVSCGGGSSSHIAAGSARHSVVAFWDVRSPKTGWSVHAPGERFFAGLLHHFGELALVWRNAEPPICLRLWPWRHLRNIPAIAEDAR</sequence>
<name>A0A4S4M6J2_9AGAM</name>
<protein>
    <recommendedName>
        <fullName evidence="1">F-box domain-containing protein</fullName>
    </recommendedName>
</protein>
<dbReference type="EMBL" id="SGPL01000029">
    <property type="protein sequence ID" value="THH20118.1"/>
    <property type="molecule type" value="Genomic_DNA"/>
</dbReference>
<organism evidence="2 3">
    <name type="scientific">Bondarzewia mesenterica</name>
    <dbReference type="NCBI Taxonomy" id="1095465"/>
    <lineage>
        <taxon>Eukaryota</taxon>
        <taxon>Fungi</taxon>
        <taxon>Dikarya</taxon>
        <taxon>Basidiomycota</taxon>
        <taxon>Agaricomycotina</taxon>
        <taxon>Agaricomycetes</taxon>
        <taxon>Russulales</taxon>
        <taxon>Bondarzewiaceae</taxon>
        <taxon>Bondarzewia</taxon>
    </lineage>
</organism>
<gene>
    <name evidence="2" type="ORF">EW146_g1213</name>
</gene>
<feature type="domain" description="F-box" evidence="1">
    <location>
        <begin position="1"/>
        <end position="45"/>
    </location>
</feature>
<proteinExistence type="predicted"/>
<dbReference type="PROSITE" id="PS50181">
    <property type="entry name" value="FBOX"/>
    <property type="match status" value="1"/>
</dbReference>
<dbReference type="OrthoDB" id="1259151at2759"/>
<accession>A0A4S4M6J2</accession>
<dbReference type="InterPro" id="IPR036322">
    <property type="entry name" value="WD40_repeat_dom_sf"/>
</dbReference>
<dbReference type="InterPro" id="IPR001810">
    <property type="entry name" value="F-box_dom"/>
</dbReference>
<dbReference type="SUPFAM" id="SSF81383">
    <property type="entry name" value="F-box domain"/>
    <property type="match status" value="1"/>
</dbReference>
<dbReference type="InterPro" id="IPR015943">
    <property type="entry name" value="WD40/YVTN_repeat-like_dom_sf"/>
</dbReference>
<reference evidence="2 3" key="1">
    <citation type="submission" date="2019-02" db="EMBL/GenBank/DDBJ databases">
        <title>Genome sequencing of the rare red list fungi Bondarzewia mesenterica.</title>
        <authorList>
            <person name="Buettner E."/>
            <person name="Kellner H."/>
        </authorList>
    </citation>
    <scope>NUCLEOTIDE SEQUENCE [LARGE SCALE GENOMIC DNA]</scope>
    <source>
        <strain evidence="2 3">DSM 108281</strain>
    </source>
</reference>
<dbReference type="SMART" id="SM00256">
    <property type="entry name" value="FBOX"/>
    <property type="match status" value="1"/>
</dbReference>
<dbReference type="InterPro" id="IPR036047">
    <property type="entry name" value="F-box-like_dom_sf"/>
</dbReference>
<evidence type="ECO:0000313" key="3">
    <source>
        <dbReference type="Proteomes" id="UP000310158"/>
    </source>
</evidence>
<dbReference type="Proteomes" id="UP000310158">
    <property type="component" value="Unassembled WGS sequence"/>
</dbReference>
<evidence type="ECO:0000259" key="1">
    <source>
        <dbReference type="PROSITE" id="PS50181"/>
    </source>
</evidence>
<evidence type="ECO:0000313" key="2">
    <source>
        <dbReference type="EMBL" id="THH20118.1"/>
    </source>
</evidence>